<name>A0A8C7VIA7_ONCMY</name>
<dbReference type="Ensembl" id="ENSOMYT00000030297.2">
    <property type="protein sequence ID" value="ENSOMYP00000027745.2"/>
    <property type="gene ID" value="ENSOMYG00000013041.2"/>
</dbReference>
<dbReference type="InterPro" id="IPR051189">
    <property type="entry name" value="Splicing_assoc_domain"/>
</dbReference>
<evidence type="ECO:0000313" key="1">
    <source>
        <dbReference type="Ensembl" id="ENSOMYP00000027745.2"/>
    </source>
</evidence>
<protein>
    <submittedName>
        <fullName evidence="1">Uncharacterized protein</fullName>
    </submittedName>
</protein>
<reference evidence="1" key="2">
    <citation type="submission" date="2025-08" db="UniProtKB">
        <authorList>
            <consortium name="Ensembl"/>
        </authorList>
    </citation>
    <scope>IDENTIFICATION</scope>
</reference>
<dbReference type="GeneTree" id="ENSGT01000000221503"/>
<accession>A0A8C7VIA7</accession>
<proteinExistence type="predicted"/>
<dbReference type="AlphaFoldDB" id="A0A8C7VIA7"/>
<sequence length="223" mass="25519">MDELVHDLVSALEQTSEQAKLQILRRRGWKHRCDSPLHPMEHGCCLSEAEAIKTKPTTHGLSRTPSQRTPWNGHFKRRRMVKRMTSDVTVSLQQKLTVSGVDSEWSGNHKPSVNTFLNNQTKCVIQNPIQLLRNYVYIVTNSFVFPACAVGDDEQSDWFFEGENTPPVLEASDLAPPTFLQPALLFCIRKGRRRLPRKVMAEWHTIDTIFFHMNGYQAFNAGI</sequence>
<keyword evidence="2" id="KW-1185">Reference proteome</keyword>
<reference evidence="1" key="1">
    <citation type="submission" date="2020-07" db="EMBL/GenBank/DDBJ databases">
        <title>A long reads based de novo assembly of the rainbow trout Arlee double haploid line genome.</title>
        <authorList>
            <person name="Gao G."/>
            <person name="Palti Y."/>
        </authorList>
    </citation>
    <scope>NUCLEOTIDE SEQUENCE [LARGE SCALE GENOMIC DNA]</scope>
</reference>
<organism evidence="1 2">
    <name type="scientific">Oncorhynchus mykiss</name>
    <name type="common">Rainbow trout</name>
    <name type="synonym">Salmo gairdneri</name>
    <dbReference type="NCBI Taxonomy" id="8022"/>
    <lineage>
        <taxon>Eukaryota</taxon>
        <taxon>Metazoa</taxon>
        <taxon>Chordata</taxon>
        <taxon>Craniata</taxon>
        <taxon>Vertebrata</taxon>
        <taxon>Euteleostomi</taxon>
        <taxon>Actinopterygii</taxon>
        <taxon>Neopterygii</taxon>
        <taxon>Teleostei</taxon>
        <taxon>Protacanthopterygii</taxon>
        <taxon>Salmoniformes</taxon>
        <taxon>Salmonidae</taxon>
        <taxon>Salmoninae</taxon>
        <taxon>Oncorhynchus</taxon>
    </lineage>
</organism>
<dbReference type="PANTHER" id="PTHR14195">
    <property type="entry name" value="G PATCH DOMAIN CONTAINING PROTEIN 2"/>
    <property type="match status" value="1"/>
</dbReference>
<evidence type="ECO:0000313" key="2">
    <source>
        <dbReference type="Proteomes" id="UP000694395"/>
    </source>
</evidence>
<dbReference type="Proteomes" id="UP000694395">
    <property type="component" value="Chromosome 19"/>
</dbReference>
<reference evidence="1" key="3">
    <citation type="submission" date="2025-09" db="UniProtKB">
        <authorList>
            <consortium name="Ensembl"/>
        </authorList>
    </citation>
    <scope>IDENTIFICATION</scope>
</reference>